<evidence type="ECO:0000259" key="4">
    <source>
        <dbReference type="SMART" id="SM00597"/>
    </source>
</evidence>
<dbReference type="InterPro" id="IPR055298">
    <property type="entry name" value="AtLOH3-like"/>
</dbReference>
<keyword evidence="1" id="KW-0677">Repeat</keyword>
<dbReference type="InterPro" id="IPR008906">
    <property type="entry name" value="HATC_C_dom"/>
</dbReference>
<keyword evidence="2" id="KW-0547">Nucleotide-binding</keyword>
<dbReference type="InterPro" id="IPR038005">
    <property type="entry name" value="RX-like_CC"/>
</dbReference>
<dbReference type="Pfam" id="PF14291">
    <property type="entry name" value="DUF4371"/>
    <property type="match status" value="1"/>
</dbReference>
<proteinExistence type="predicted"/>
<keyword evidence="6" id="KW-1185">Reference proteome</keyword>
<dbReference type="PANTHER" id="PTHR11697">
    <property type="entry name" value="GENERAL TRANSCRIPTION FACTOR 2-RELATED ZINC FINGER PROTEIN"/>
    <property type="match status" value="1"/>
</dbReference>
<dbReference type="InterPro" id="IPR025398">
    <property type="entry name" value="DUF4371"/>
</dbReference>
<evidence type="ECO:0000256" key="2">
    <source>
        <dbReference type="ARBA" id="ARBA00022741"/>
    </source>
</evidence>
<evidence type="ECO:0000256" key="3">
    <source>
        <dbReference type="ARBA" id="ARBA00022821"/>
    </source>
</evidence>
<evidence type="ECO:0000313" key="6">
    <source>
        <dbReference type="Proteomes" id="UP001324115"/>
    </source>
</evidence>
<dbReference type="Pfam" id="PF18052">
    <property type="entry name" value="Rx_N"/>
    <property type="match status" value="1"/>
</dbReference>
<dbReference type="Gene3D" id="1.20.5.4130">
    <property type="match status" value="1"/>
</dbReference>
<dbReference type="CDD" id="cd14798">
    <property type="entry name" value="RX-CC_like"/>
    <property type="match status" value="1"/>
</dbReference>
<protein>
    <recommendedName>
        <fullName evidence="4">TTF-type domain-containing protein</fullName>
    </recommendedName>
</protein>
<dbReference type="InterPro" id="IPR041118">
    <property type="entry name" value="Rx_N"/>
</dbReference>
<evidence type="ECO:0000256" key="1">
    <source>
        <dbReference type="ARBA" id="ARBA00022737"/>
    </source>
</evidence>
<dbReference type="Proteomes" id="UP001324115">
    <property type="component" value="Unassembled WGS sequence"/>
</dbReference>
<accession>A0AAN7E798</accession>
<organism evidence="5 6">
    <name type="scientific">Quercus rubra</name>
    <name type="common">Northern red oak</name>
    <name type="synonym">Quercus borealis</name>
    <dbReference type="NCBI Taxonomy" id="3512"/>
    <lineage>
        <taxon>Eukaryota</taxon>
        <taxon>Viridiplantae</taxon>
        <taxon>Streptophyta</taxon>
        <taxon>Embryophyta</taxon>
        <taxon>Tracheophyta</taxon>
        <taxon>Spermatophyta</taxon>
        <taxon>Magnoliopsida</taxon>
        <taxon>eudicotyledons</taxon>
        <taxon>Gunneridae</taxon>
        <taxon>Pentapetalae</taxon>
        <taxon>rosids</taxon>
        <taxon>fabids</taxon>
        <taxon>Fagales</taxon>
        <taxon>Fagaceae</taxon>
        <taxon>Quercus</taxon>
    </lineage>
</organism>
<gene>
    <name evidence="5" type="ORF">RGQ29_006579</name>
</gene>
<name>A0AAN7E798_QUERU</name>
<dbReference type="EMBL" id="JAXUIC010000011">
    <property type="protein sequence ID" value="KAK4564555.1"/>
    <property type="molecule type" value="Genomic_DNA"/>
</dbReference>
<dbReference type="SMART" id="SM00597">
    <property type="entry name" value="ZnF_TTF"/>
    <property type="match status" value="1"/>
</dbReference>
<dbReference type="InterPro" id="IPR006580">
    <property type="entry name" value="Znf_TTF"/>
</dbReference>
<comment type="caution">
    <text evidence="5">The sequence shown here is derived from an EMBL/GenBank/DDBJ whole genome shotgun (WGS) entry which is preliminary data.</text>
</comment>
<sequence>MADAILYGVARTIIERLGSSTFQEIGSIWGMKDELEKMSNTVSAIQAVLEDAEEMQVNNRQVRDWLMKLRDAVFDADDLLSEFFTHVLRQSVMGGTKMTRKVRIFFSSTNQLAFGLKMAHKIKAMRERLNDIASGDSRKFCQDSSPVQDSSHVQDSFSSSKRIRVDFSLENLPSDPRLRQKISSYHPNNHDEIRRHYLTKGPCQPVLDVFPVSYFSEKPRRFRSDWYRGRKWLEYSIEKDAAFCFYCYLFRRQDVGKQGGGETFVTKGFKLWNQVAKLDSHVGGVNSAHSQADYRVQLNAIVDCIRFLLCRGLAFRGHDESQGSSDKGNFLELVQFLGDHNESNNEVLQTAPKNCKLTHPEIQKDIVNAIASETSKAIIKDLDNGFFSILVDESRDISVKEQMSLVLHYVNKKGTIIEQFLGIVHVASTTALSLKCAIECLLCEHNLSLSNLRGQGYDGASNMQGDINGLKTLILKENKSTFYVHCFAHQLQLTLVAVAKNHINIAEFFYVVSTLVTVLGGSCKRRDALRDTQFVKIKEDLENGVRRSGQGLNQETNLKRPGDTRWGSYYGTILNLILMFSAVVDVLEIIEEDGLFDQKVEARSIIRSILSFEFVFALHLMKNIFGITNEFGRSRRNTQQKTNLHHYRIELFYTVIDMQLQELNNSFSEANTDLLLCMACLNPSNSFVAFDKEKLIRLAKFYPSDFLGTDILALDSQLQNYIFDMRSNDFFLELQGVSELAEKLVSTRKHETYPLVYLLVKLALTLPVATATVERSFSAMKYIKNELRNRMGDRWMNDCLMVYIEKDVACSIDNETIMQRFQNMKTRRRQL</sequence>
<dbReference type="GO" id="GO:0046983">
    <property type="term" value="F:protein dimerization activity"/>
    <property type="evidence" value="ECO:0007669"/>
    <property type="project" value="InterPro"/>
</dbReference>
<dbReference type="Pfam" id="PF05699">
    <property type="entry name" value="Dimer_Tnp_hAT"/>
    <property type="match status" value="1"/>
</dbReference>
<reference evidence="5 6" key="1">
    <citation type="journal article" date="2023" name="G3 (Bethesda)">
        <title>A haplotype-resolved chromosome-scale genome for Quercus rubra L. provides insights into the genetics of adaptive traits for red oak species.</title>
        <authorList>
            <person name="Kapoor B."/>
            <person name="Jenkins J."/>
            <person name="Schmutz J."/>
            <person name="Zhebentyayeva T."/>
            <person name="Kuelheim C."/>
            <person name="Coggeshall M."/>
            <person name="Heim C."/>
            <person name="Lasky J.R."/>
            <person name="Leites L."/>
            <person name="Islam-Faridi N."/>
            <person name="Romero-Severson J."/>
            <person name="DeLeo V.L."/>
            <person name="Lucas S.M."/>
            <person name="Lazic D."/>
            <person name="Gailing O."/>
            <person name="Carlson J."/>
            <person name="Staton M."/>
        </authorList>
    </citation>
    <scope>NUCLEOTIDE SEQUENCE [LARGE SCALE GENOMIC DNA]</scope>
    <source>
        <strain evidence="5">Pseudo-F2</strain>
    </source>
</reference>
<evidence type="ECO:0000313" key="5">
    <source>
        <dbReference type="EMBL" id="KAK4564555.1"/>
    </source>
</evidence>
<keyword evidence="3" id="KW-0611">Plant defense</keyword>
<dbReference type="SUPFAM" id="SSF53098">
    <property type="entry name" value="Ribonuclease H-like"/>
    <property type="match status" value="1"/>
</dbReference>
<dbReference type="PANTHER" id="PTHR11697:SF230">
    <property type="entry name" value="ZINC FINGER, MYM DOMAIN CONTAINING 1"/>
    <property type="match status" value="1"/>
</dbReference>
<dbReference type="InterPro" id="IPR012337">
    <property type="entry name" value="RNaseH-like_sf"/>
</dbReference>
<feature type="domain" description="TTF-type" evidence="4">
    <location>
        <begin position="218"/>
        <end position="320"/>
    </location>
</feature>
<dbReference type="AlphaFoldDB" id="A0AAN7E798"/>
<dbReference type="GO" id="GO:0000166">
    <property type="term" value="F:nucleotide binding"/>
    <property type="evidence" value="ECO:0007669"/>
    <property type="project" value="UniProtKB-KW"/>
</dbReference>
<dbReference type="GO" id="GO:0006952">
    <property type="term" value="P:defense response"/>
    <property type="evidence" value="ECO:0007669"/>
    <property type="project" value="UniProtKB-KW"/>
</dbReference>